<accession>A0A8B6G132</accession>
<dbReference type="Proteomes" id="UP000596742">
    <property type="component" value="Unassembled WGS sequence"/>
</dbReference>
<name>A0A8B6G132_MYTGA</name>
<dbReference type="InterPro" id="IPR051237">
    <property type="entry name" value="Ferric-chelate_Red/DefProt"/>
</dbReference>
<evidence type="ECO:0000256" key="1">
    <source>
        <dbReference type="SAM" id="MobiDB-lite"/>
    </source>
</evidence>
<dbReference type="Pfam" id="PF02014">
    <property type="entry name" value="Reeler"/>
    <property type="match status" value="1"/>
</dbReference>
<reference evidence="3" key="1">
    <citation type="submission" date="2018-11" db="EMBL/GenBank/DDBJ databases">
        <authorList>
            <person name="Alioto T."/>
            <person name="Alioto T."/>
        </authorList>
    </citation>
    <scope>NUCLEOTIDE SEQUENCE</scope>
</reference>
<dbReference type="Gene3D" id="2.60.40.4060">
    <property type="entry name" value="Reeler domain"/>
    <property type="match status" value="1"/>
</dbReference>
<keyword evidence="4" id="KW-1185">Reference proteome</keyword>
<dbReference type="CDD" id="cd08544">
    <property type="entry name" value="Reeler"/>
    <property type="match status" value="1"/>
</dbReference>
<protein>
    <recommendedName>
        <fullName evidence="2">Reelin domain-containing protein</fullName>
    </recommendedName>
</protein>
<feature type="compositionally biased region" description="Low complexity" evidence="1">
    <location>
        <begin position="207"/>
        <end position="216"/>
    </location>
</feature>
<feature type="region of interest" description="Disordered" evidence="1">
    <location>
        <begin position="196"/>
        <end position="218"/>
    </location>
</feature>
<proteinExistence type="predicted"/>
<gene>
    <name evidence="3" type="ORF">MGAL_10B010857</name>
</gene>
<dbReference type="PANTHER" id="PTHR45828">
    <property type="entry name" value="CYTOCHROME B561/FERRIC REDUCTASE TRANSMEMBRANE"/>
    <property type="match status" value="1"/>
</dbReference>
<sequence length="406" mass="42404">MRPEHKRPNTNWEYAPQFTRDPPFEIKVNTTKVKPGELVEVVLTSKGKYDFFKGYFMQVFEDKSFFSKIIPLPQGSWIPLGRSRTLQCHIYEDSISHTEASYKRNVTMLWRAPMAATHPFKVKATVVRNYTHYWEDIWSPTIYPTEMISIETPPINPNPAPATQNKENEKKDLLESLAKEVGADSAKELLEILRQKVDEKNNPAPSPASTAAPTKTADQKIDELKKNHPDTAKKIETAAKNPSILDKVKNLFGGKKEGEKKSGGFLSSMLGGGSGMMSMLPMLLPMLTKGKGGGMGGGMGGMLSSLMGGGGGGSSNPMMSMMSSMMGGGGGGGAGGLMSLLGGGAPPKKSSNPLAALMGGGGGGGGSSNPLAALMGGGGGGGGVSNPLAALMGGGGGGGGSNPLQP</sequence>
<dbReference type="PROSITE" id="PS51019">
    <property type="entry name" value="REELIN"/>
    <property type="match status" value="1"/>
</dbReference>
<feature type="domain" description="Reelin" evidence="2">
    <location>
        <begin position="1"/>
        <end position="157"/>
    </location>
</feature>
<dbReference type="PANTHER" id="PTHR45828:SF33">
    <property type="entry name" value="DOMON DOMAIN-CONTAINING PROTEIN"/>
    <property type="match status" value="1"/>
</dbReference>
<dbReference type="GO" id="GO:0016020">
    <property type="term" value="C:membrane"/>
    <property type="evidence" value="ECO:0007669"/>
    <property type="project" value="TreeGrafter"/>
</dbReference>
<organism evidence="3 4">
    <name type="scientific">Mytilus galloprovincialis</name>
    <name type="common">Mediterranean mussel</name>
    <dbReference type="NCBI Taxonomy" id="29158"/>
    <lineage>
        <taxon>Eukaryota</taxon>
        <taxon>Metazoa</taxon>
        <taxon>Spiralia</taxon>
        <taxon>Lophotrochozoa</taxon>
        <taxon>Mollusca</taxon>
        <taxon>Bivalvia</taxon>
        <taxon>Autobranchia</taxon>
        <taxon>Pteriomorphia</taxon>
        <taxon>Mytilida</taxon>
        <taxon>Mytiloidea</taxon>
        <taxon>Mytilidae</taxon>
        <taxon>Mytilinae</taxon>
        <taxon>Mytilus</taxon>
    </lineage>
</organism>
<dbReference type="EMBL" id="UYJE01007713">
    <property type="protein sequence ID" value="VDI57209.1"/>
    <property type="molecule type" value="Genomic_DNA"/>
</dbReference>
<dbReference type="AlphaFoldDB" id="A0A8B6G132"/>
<dbReference type="InterPro" id="IPR002861">
    <property type="entry name" value="Reeler_dom"/>
</dbReference>
<evidence type="ECO:0000313" key="3">
    <source>
        <dbReference type="EMBL" id="VDI57209.1"/>
    </source>
</evidence>
<evidence type="ECO:0000313" key="4">
    <source>
        <dbReference type="Proteomes" id="UP000596742"/>
    </source>
</evidence>
<evidence type="ECO:0000259" key="2">
    <source>
        <dbReference type="PROSITE" id="PS51019"/>
    </source>
</evidence>
<dbReference type="OrthoDB" id="2419613at2759"/>
<dbReference type="InterPro" id="IPR042307">
    <property type="entry name" value="Reeler_sf"/>
</dbReference>
<comment type="caution">
    <text evidence="3">The sequence shown here is derived from an EMBL/GenBank/DDBJ whole genome shotgun (WGS) entry which is preliminary data.</text>
</comment>